<dbReference type="Gene3D" id="3.40.50.1970">
    <property type="match status" value="1"/>
</dbReference>
<keyword evidence="2" id="KW-0560">Oxidoreductase</keyword>
<accession>A0A1E5G3T7</accession>
<feature type="domain" description="Fe-containing alcohol dehydrogenase-like C-terminal" evidence="4">
    <location>
        <begin position="186"/>
        <end position="336"/>
    </location>
</feature>
<feature type="domain" description="Alcohol dehydrogenase iron-type/glycerol dehydrogenase GldA" evidence="3">
    <location>
        <begin position="9"/>
        <end position="175"/>
    </location>
</feature>
<sequence length="367" mass="40407">MTHFTYYNPVKIHFGVDIIQKLPAFIKSRNALVITSKGFKRRGTVDYIQSLSNRIVAIIDNVKPNPTLADVEEIYVSTNQIQFDLIIALGGGSVIDVAKAISVRPKSGSVNDLINIIKDNDCKLPYKITPIIAIPTTAGTGSEVTPWATIWDTKEMKKYSLHLKDLWCEACVCDPILTQSLPKDITIQTGLDALSHAVEAVINVNANPISNSYAIEATQEIITILPELVADLDSIQLRSQMMLASLKAGLAFSNTQTSIAHAISYYLTLHKSLPHGIACSITLPDIIDLAIGVNDELDKELFKMFGALSSVPMRKLFTKLQVSIDLRSYNILKDDLLSIRESLSHTSRAKNSILDVEGLFLKLESNV</sequence>
<reference evidence="5 6" key="1">
    <citation type="submission" date="2016-09" db="EMBL/GenBank/DDBJ databases">
        <title>Draft genome sequence for the type strain of Desulfuribacillus alkaliarsenatis AHT28, an obligately anaerobic, sulfidogenic bacterium isolated from Russian soda lake sediments.</title>
        <authorList>
            <person name="Abin C.A."/>
            <person name="Hollibaugh J.T."/>
        </authorList>
    </citation>
    <scope>NUCLEOTIDE SEQUENCE [LARGE SCALE GENOMIC DNA]</scope>
    <source>
        <strain evidence="5 6">AHT28</strain>
    </source>
</reference>
<dbReference type="InterPro" id="IPR001670">
    <property type="entry name" value="ADH_Fe/GldA"/>
</dbReference>
<comment type="caution">
    <text evidence="5">The sequence shown here is derived from an EMBL/GenBank/DDBJ whole genome shotgun (WGS) entry which is preliminary data.</text>
</comment>
<dbReference type="InterPro" id="IPR056798">
    <property type="entry name" value="ADH_Fe_C"/>
</dbReference>
<dbReference type="SUPFAM" id="SSF56796">
    <property type="entry name" value="Dehydroquinate synthase-like"/>
    <property type="match status" value="1"/>
</dbReference>
<dbReference type="FunFam" id="3.40.50.1970:FF:000003">
    <property type="entry name" value="Alcohol dehydrogenase, iron-containing"/>
    <property type="match status" value="1"/>
</dbReference>
<proteinExistence type="inferred from homology"/>
<dbReference type="InterPro" id="IPR039697">
    <property type="entry name" value="Alcohol_dehydrogenase_Fe"/>
</dbReference>
<dbReference type="Gene3D" id="1.20.1090.10">
    <property type="entry name" value="Dehydroquinate synthase-like - alpha domain"/>
    <property type="match status" value="1"/>
</dbReference>
<evidence type="ECO:0000259" key="4">
    <source>
        <dbReference type="Pfam" id="PF25137"/>
    </source>
</evidence>
<dbReference type="Proteomes" id="UP000094296">
    <property type="component" value="Unassembled WGS sequence"/>
</dbReference>
<dbReference type="GO" id="GO:0017000">
    <property type="term" value="P:antibiotic biosynthetic process"/>
    <property type="evidence" value="ECO:0007669"/>
    <property type="project" value="InterPro"/>
</dbReference>
<dbReference type="GO" id="GO:0046872">
    <property type="term" value="F:metal ion binding"/>
    <property type="evidence" value="ECO:0007669"/>
    <property type="project" value="InterPro"/>
</dbReference>
<dbReference type="OrthoDB" id="9815791at2"/>
<dbReference type="PANTHER" id="PTHR11496">
    <property type="entry name" value="ALCOHOL DEHYDROGENASE"/>
    <property type="match status" value="1"/>
</dbReference>
<dbReference type="Pfam" id="PF25137">
    <property type="entry name" value="ADH_Fe_C"/>
    <property type="match status" value="1"/>
</dbReference>
<keyword evidence="6" id="KW-1185">Reference proteome</keyword>
<dbReference type="STRING" id="766136.BHF68_14100"/>
<name>A0A1E5G3T7_9FIRM</name>
<evidence type="ECO:0000256" key="1">
    <source>
        <dbReference type="ARBA" id="ARBA00007358"/>
    </source>
</evidence>
<dbReference type="AlphaFoldDB" id="A0A1E5G3T7"/>
<dbReference type="GO" id="GO:0004022">
    <property type="term" value="F:alcohol dehydrogenase (NAD+) activity"/>
    <property type="evidence" value="ECO:0007669"/>
    <property type="project" value="TreeGrafter"/>
</dbReference>
<gene>
    <name evidence="5" type="ORF">BHF68_14100</name>
</gene>
<dbReference type="RefSeq" id="WP_069642596.1">
    <property type="nucleotide sequence ID" value="NZ_MIJE01000005.1"/>
</dbReference>
<dbReference type="CDD" id="cd08182">
    <property type="entry name" value="HEPD"/>
    <property type="match status" value="1"/>
</dbReference>
<dbReference type="Pfam" id="PF00465">
    <property type="entry name" value="Fe-ADH"/>
    <property type="match status" value="1"/>
</dbReference>
<evidence type="ECO:0000313" key="5">
    <source>
        <dbReference type="EMBL" id="OEF97726.1"/>
    </source>
</evidence>
<dbReference type="InterPro" id="IPR035873">
    <property type="entry name" value="PhpC"/>
</dbReference>
<dbReference type="EMBL" id="MIJE01000005">
    <property type="protein sequence ID" value="OEF97726.1"/>
    <property type="molecule type" value="Genomic_DNA"/>
</dbReference>
<comment type="similarity">
    <text evidence="1">Belongs to the iron-containing alcohol dehydrogenase family.</text>
</comment>
<evidence type="ECO:0000259" key="3">
    <source>
        <dbReference type="Pfam" id="PF00465"/>
    </source>
</evidence>
<evidence type="ECO:0000256" key="2">
    <source>
        <dbReference type="ARBA" id="ARBA00023002"/>
    </source>
</evidence>
<protein>
    <submittedName>
        <fullName evidence="5">Uncharacterized protein</fullName>
    </submittedName>
</protein>
<evidence type="ECO:0000313" key="6">
    <source>
        <dbReference type="Proteomes" id="UP000094296"/>
    </source>
</evidence>
<organism evidence="5 6">
    <name type="scientific">Desulfuribacillus alkaliarsenatis</name>
    <dbReference type="NCBI Taxonomy" id="766136"/>
    <lineage>
        <taxon>Bacteria</taxon>
        <taxon>Bacillati</taxon>
        <taxon>Bacillota</taxon>
        <taxon>Desulfuribacillia</taxon>
        <taxon>Desulfuribacillales</taxon>
        <taxon>Desulfuribacillaceae</taxon>
        <taxon>Desulfuribacillus</taxon>
    </lineage>
</organism>
<dbReference type="PANTHER" id="PTHR11496:SF102">
    <property type="entry name" value="ALCOHOL DEHYDROGENASE 4"/>
    <property type="match status" value="1"/>
</dbReference>